<dbReference type="PROSITE" id="PS50846">
    <property type="entry name" value="HMA_2"/>
    <property type="match status" value="1"/>
</dbReference>
<dbReference type="AlphaFoldDB" id="H5T9I2"/>
<protein>
    <recommendedName>
        <fullName evidence="8">HMA domain-containing protein</fullName>
    </recommendedName>
</protein>
<evidence type="ECO:0000256" key="5">
    <source>
        <dbReference type="ARBA" id="ARBA00022967"/>
    </source>
</evidence>
<dbReference type="InterPro" id="IPR036163">
    <property type="entry name" value="HMA_dom_sf"/>
</dbReference>
<feature type="domain" description="HMA" evidence="8">
    <location>
        <begin position="12"/>
        <end position="75"/>
    </location>
</feature>
<feature type="transmembrane region" description="Helical" evidence="7">
    <location>
        <begin position="132"/>
        <end position="149"/>
    </location>
</feature>
<feature type="transmembrane region" description="Helical" evidence="7">
    <location>
        <begin position="103"/>
        <end position="120"/>
    </location>
</feature>
<keyword evidence="10" id="KW-1185">Reference proteome</keyword>
<evidence type="ECO:0000256" key="4">
    <source>
        <dbReference type="ARBA" id="ARBA00022553"/>
    </source>
</evidence>
<evidence type="ECO:0000256" key="3">
    <source>
        <dbReference type="ARBA" id="ARBA00022475"/>
    </source>
</evidence>
<proteinExistence type="predicted"/>
<comment type="subcellular location">
    <subcellularLocation>
        <location evidence="1">Cell membrane</location>
        <topology evidence="1">Multi-pass membrane protein</topology>
    </subcellularLocation>
</comment>
<feature type="transmembrane region" description="Helical" evidence="7">
    <location>
        <begin position="170"/>
        <end position="188"/>
    </location>
</feature>
<evidence type="ECO:0000259" key="8">
    <source>
        <dbReference type="PROSITE" id="PS50846"/>
    </source>
</evidence>
<dbReference type="GO" id="GO:0043682">
    <property type="term" value="F:P-type divalent copper transporter activity"/>
    <property type="evidence" value="ECO:0007669"/>
    <property type="project" value="TreeGrafter"/>
</dbReference>
<dbReference type="GO" id="GO:0140581">
    <property type="term" value="F:P-type monovalent copper transporter activity"/>
    <property type="evidence" value="ECO:0007669"/>
    <property type="project" value="UniProtKB-EC"/>
</dbReference>
<dbReference type="InterPro" id="IPR006121">
    <property type="entry name" value="HMA_dom"/>
</dbReference>
<evidence type="ECO:0000256" key="1">
    <source>
        <dbReference type="ARBA" id="ARBA00004651"/>
    </source>
</evidence>
<dbReference type="Gene3D" id="3.30.70.100">
    <property type="match status" value="1"/>
</dbReference>
<dbReference type="EMBL" id="BAET01000007">
    <property type="protein sequence ID" value="GAB54959.1"/>
    <property type="molecule type" value="Genomic_DNA"/>
</dbReference>
<dbReference type="GO" id="GO:0005507">
    <property type="term" value="F:copper ion binding"/>
    <property type="evidence" value="ECO:0007669"/>
    <property type="project" value="TreeGrafter"/>
</dbReference>
<feature type="transmembrane region" description="Helical" evidence="7">
    <location>
        <begin position="200"/>
        <end position="219"/>
    </location>
</feature>
<accession>H5T9I2</accession>
<dbReference type="eggNOG" id="COG2608">
    <property type="taxonomic scope" value="Bacteria"/>
</dbReference>
<evidence type="ECO:0000313" key="10">
    <source>
        <dbReference type="Proteomes" id="UP000053586"/>
    </source>
</evidence>
<evidence type="ECO:0000256" key="6">
    <source>
        <dbReference type="ARBA" id="ARBA00023065"/>
    </source>
</evidence>
<comment type="caution">
    <text evidence="9">The sequence shown here is derived from an EMBL/GenBank/DDBJ whole genome shotgun (WGS) entry which is preliminary data.</text>
</comment>
<reference evidence="9 10" key="2">
    <citation type="journal article" date="2017" name="Antonie Van Leeuwenhoek">
        <title>Rhizobium rhizosphaerae sp. nov., a novel species isolated from rice rhizosphere.</title>
        <authorList>
            <person name="Zhao J.J."/>
            <person name="Zhang J."/>
            <person name="Zhang R.J."/>
            <person name="Zhang C.W."/>
            <person name="Yin H.Q."/>
            <person name="Zhang X.X."/>
        </authorList>
    </citation>
    <scope>NUCLEOTIDE SEQUENCE [LARGE SCALE GENOMIC DNA]</scope>
    <source>
        <strain evidence="9 10">ACAM 611</strain>
    </source>
</reference>
<dbReference type="GO" id="GO:0005886">
    <property type="term" value="C:plasma membrane"/>
    <property type="evidence" value="ECO:0007669"/>
    <property type="project" value="UniProtKB-SubCell"/>
</dbReference>
<keyword evidence="2" id="KW-0813">Transport</keyword>
<keyword evidence="3" id="KW-1003">Cell membrane</keyword>
<name>H5T9I2_9ALTE</name>
<keyword evidence="5" id="KW-1278">Translocase</keyword>
<dbReference type="Proteomes" id="UP000053586">
    <property type="component" value="Unassembled WGS sequence"/>
</dbReference>
<dbReference type="PANTHER" id="PTHR43520:SF6">
    <property type="entry name" value="COPPER-EXPORTING P-TYPE ATPASE"/>
    <property type="match status" value="1"/>
</dbReference>
<dbReference type="Pfam" id="PF00403">
    <property type="entry name" value="HMA"/>
    <property type="match status" value="1"/>
</dbReference>
<dbReference type="SUPFAM" id="SSF55008">
    <property type="entry name" value="HMA, heavy metal-associated domain"/>
    <property type="match status" value="1"/>
</dbReference>
<dbReference type="CDD" id="cd00371">
    <property type="entry name" value="HMA"/>
    <property type="match status" value="1"/>
</dbReference>
<evidence type="ECO:0000313" key="9">
    <source>
        <dbReference type="EMBL" id="GAB54959.1"/>
    </source>
</evidence>
<keyword evidence="7" id="KW-0812">Transmembrane</keyword>
<evidence type="ECO:0000256" key="7">
    <source>
        <dbReference type="SAM" id="Phobius"/>
    </source>
</evidence>
<dbReference type="GO" id="GO:0055070">
    <property type="term" value="P:copper ion homeostasis"/>
    <property type="evidence" value="ECO:0007669"/>
    <property type="project" value="TreeGrafter"/>
</dbReference>
<gene>
    <name evidence="9" type="ORF">GPUN_0824</name>
</gene>
<dbReference type="STRING" id="56804.BAE46_00470"/>
<evidence type="ECO:0000256" key="2">
    <source>
        <dbReference type="ARBA" id="ARBA00022448"/>
    </source>
</evidence>
<dbReference type="eggNOG" id="COG2217">
    <property type="taxonomic scope" value="Bacteria"/>
</dbReference>
<dbReference type="PANTHER" id="PTHR43520">
    <property type="entry name" value="ATP7, ISOFORM B"/>
    <property type="match status" value="1"/>
</dbReference>
<keyword evidence="4" id="KW-0597">Phosphoprotein</keyword>
<keyword evidence="6" id="KW-0406">Ion transport</keyword>
<keyword evidence="7" id="KW-0472">Membrane</keyword>
<organism evidence="9 10">
    <name type="scientific">Glaciecola punicea ACAM 611</name>
    <dbReference type="NCBI Taxonomy" id="1121923"/>
    <lineage>
        <taxon>Bacteria</taxon>
        <taxon>Pseudomonadati</taxon>
        <taxon>Pseudomonadota</taxon>
        <taxon>Gammaproteobacteria</taxon>
        <taxon>Alteromonadales</taxon>
        <taxon>Alteromonadaceae</taxon>
        <taxon>Glaciecola</taxon>
    </lineage>
</organism>
<reference evidence="9 10" key="1">
    <citation type="journal article" date="2012" name="J. Bacteriol.">
        <title>Genome sequence of proteorhodopsin-containing sea ice bacterium Glaciecola punicea ACAM 611T.</title>
        <authorList>
            <person name="Qin Q.-L."/>
            <person name="Xie B.-B."/>
            <person name="Shu Y.-L."/>
            <person name="Rong J.-C."/>
            <person name="Zhao D.-L."/>
            <person name="Zhang X.-Y."/>
            <person name="Chen X.-L."/>
            <person name="Zhou B.-C."/>
            <person name="Zhanga Y.-Z."/>
        </authorList>
    </citation>
    <scope>NUCLEOTIDE SEQUENCE [LARGE SCALE GENOMIC DNA]</scope>
    <source>
        <strain evidence="9 10">ACAM 611</strain>
    </source>
</reference>
<sequence length="229" mass="25115">MKNHSSTGQDQLEHRLIVEGASCASCVSKIEKALSNIQGVQSAQMNFAQRTVTVVCNVADASLISSIEIAGYNAKIDTSESEEAIDEKDKVDAQYYKELMRDMSLALLLGVPLMIYGFTIGEMTVNTNTERLAWFVVGLLTLAVMVFPGRHFYVGAYHSFKNHSANMDTLIALGTGIAWLYSMMVVALPDLLPLMARHVYFEVSAMIIGLINLGLAVEVKVRGKTSPKF</sequence>
<keyword evidence="7" id="KW-1133">Transmembrane helix</keyword>